<protein>
    <recommendedName>
        <fullName evidence="4">DUF4124 domain-containing protein</fullName>
    </recommendedName>
</protein>
<proteinExistence type="predicted"/>
<comment type="caution">
    <text evidence="2">The sequence shown here is derived from an EMBL/GenBank/DDBJ whole genome shotgun (WGS) entry which is preliminary data.</text>
</comment>
<feature type="signal peptide" evidence="1">
    <location>
        <begin position="1"/>
        <end position="21"/>
    </location>
</feature>
<dbReference type="RefSeq" id="WP_275682900.1">
    <property type="nucleotide sequence ID" value="NZ_JAJLJH010000003.1"/>
</dbReference>
<evidence type="ECO:0008006" key="4">
    <source>
        <dbReference type="Google" id="ProtNLM"/>
    </source>
</evidence>
<name>A0A9X1YI00_9BURK</name>
<dbReference type="AlphaFoldDB" id="A0A9X1YI00"/>
<sequence length="228" mass="25169">MKRLQRLLPAAMLGVLLCAGAQQVPQGPGPTYRIIGPDGKVTYSDRMPTDPQVRTRELGRTVTAPLLAPSTAPFDLHPATALPPPARPVGGDAPPVDISGKPFPPGLPEAVLDVLVHQFFMQTLTETCDRLRPAFAERYRGGVRNWRDRNADILAKSNHISFTRFTGEQRDTLRATARVRMAQLLPAADASAEDRMTWCDRMSTDLARRQFELVGDMRVAPILYFDAP</sequence>
<accession>A0A9X1YI00</accession>
<evidence type="ECO:0000256" key="1">
    <source>
        <dbReference type="SAM" id="SignalP"/>
    </source>
</evidence>
<keyword evidence="1" id="KW-0732">Signal</keyword>
<feature type="chain" id="PRO_5040843801" description="DUF4124 domain-containing protein" evidence="1">
    <location>
        <begin position="22"/>
        <end position="228"/>
    </location>
</feature>
<reference evidence="2" key="1">
    <citation type="submission" date="2021-11" db="EMBL/GenBank/DDBJ databases">
        <title>BS-T2-15 a new species belonging to the Comamonadaceae family isolated from the soil of a French oak forest.</title>
        <authorList>
            <person name="Mieszkin S."/>
            <person name="Alain K."/>
        </authorList>
    </citation>
    <scope>NUCLEOTIDE SEQUENCE</scope>
    <source>
        <strain evidence="2">BS-T2-15</strain>
    </source>
</reference>
<dbReference type="Proteomes" id="UP001139353">
    <property type="component" value="Unassembled WGS sequence"/>
</dbReference>
<dbReference type="EMBL" id="JAJLJH010000003">
    <property type="protein sequence ID" value="MCK9686859.1"/>
    <property type="molecule type" value="Genomic_DNA"/>
</dbReference>
<gene>
    <name evidence="2" type="ORF">LPC04_14195</name>
</gene>
<evidence type="ECO:0000313" key="2">
    <source>
        <dbReference type="EMBL" id="MCK9686859.1"/>
    </source>
</evidence>
<evidence type="ECO:0000313" key="3">
    <source>
        <dbReference type="Proteomes" id="UP001139353"/>
    </source>
</evidence>
<keyword evidence="3" id="KW-1185">Reference proteome</keyword>
<organism evidence="2 3">
    <name type="scientific">Scleromatobacter humisilvae</name>
    <dbReference type="NCBI Taxonomy" id="2897159"/>
    <lineage>
        <taxon>Bacteria</taxon>
        <taxon>Pseudomonadati</taxon>
        <taxon>Pseudomonadota</taxon>
        <taxon>Betaproteobacteria</taxon>
        <taxon>Burkholderiales</taxon>
        <taxon>Sphaerotilaceae</taxon>
        <taxon>Scleromatobacter</taxon>
    </lineage>
</organism>